<dbReference type="Proteomes" id="UP000217895">
    <property type="component" value="Chromosome"/>
</dbReference>
<evidence type="ECO:0000256" key="1">
    <source>
        <dbReference type="SAM" id="MobiDB-lite"/>
    </source>
</evidence>
<organism evidence="2 3">
    <name type="scientific">Leptolyngbya boryana NIES-2135</name>
    <dbReference type="NCBI Taxonomy" id="1973484"/>
    <lineage>
        <taxon>Bacteria</taxon>
        <taxon>Bacillati</taxon>
        <taxon>Cyanobacteriota</taxon>
        <taxon>Cyanophyceae</taxon>
        <taxon>Leptolyngbyales</taxon>
        <taxon>Leptolyngbyaceae</taxon>
        <taxon>Leptolyngbya group</taxon>
        <taxon>Leptolyngbya</taxon>
    </lineage>
</organism>
<dbReference type="EMBL" id="AP018203">
    <property type="protein sequence ID" value="BAY54661.1"/>
    <property type="molecule type" value="Genomic_DNA"/>
</dbReference>
<sequence length="35" mass="4229">MEQPSNESNRRNQVDTRLEKDVQQSKTPKAYQREH</sequence>
<dbReference type="AlphaFoldDB" id="A0A1Z4JD51"/>
<gene>
    <name evidence="2" type="ORF">NIES2135_14790</name>
</gene>
<proteinExistence type="predicted"/>
<evidence type="ECO:0000313" key="3">
    <source>
        <dbReference type="Proteomes" id="UP000217895"/>
    </source>
</evidence>
<name>A0A1Z4JD51_LEPBY</name>
<feature type="compositionally biased region" description="Basic and acidic residues" evidence="1">
    <location>
        <begin position="8"/>
        <end position="23"/>
    </location>
</feature>
<evidence type="ECO:0000313" key="2">
    <source>
        <dbReference type="EMBL" id="BAY54661.1"/>
    </source>
</evidence>
<keyword evidence="3" id="KW-1185">Reference proteome</keyword>
<feature type="region of interest" description="Disordered" evidence="1">
    <location>
        <begin position="1"/>
        <end position="35"/>
    </location>
</feature>
<reference evidence="2 3" key="1">
    <citation type="submission" date="2017-06" db="EMBL/GenBank/DDBJ databases">
        <title>Genome sequencing of cyanobaciteial culture collection at National Institute for Environmental Studies (NIES).</title>
        <authorList>
            <person name="Hirose Y."/>
            <person name="Shimura Y."/>
            <person name="Fujisawa T."/>
            <person name="Nakamura Y."/>
            <person name="Kawachi M."/>
        </authorList>
    </citation>
    <scope>NUCLEOTIDE SEQUENCE [LARGE SCALE GENOMIC DNA]</scope>
    <source>
        <strain evidence="2 3">NIES-2135</strain>
    </source>
</reference>
<protein>
    <submittedName>
        <fullName evidence="2">Uncharacterized protein</fullName>
    </submittedName>
</protein>
<accession>A0A1Z4JD51</accession>